<protein>
    <recommendedName>
        <fullName evidence="4">Condensation domain-containing protein</fullName>
    </recommendedName>
</protein>
<evidence type="ECO:0000313" key="2">
    <source>
        <dbReference type="EMBL" id="NEL54341.1"/>
    </source>
</evidence>
<dbReference type="EMBL" id="JAAGWK010000011">
    <property type="protein sequence ID" value="NEL54341.1"/>
    <property type="molecule type" value="Genomic_DNA"/>
</dbReference>
<dbReference type="AlphaFoldDB" id="A0A7K3WCY4"/>
<evidence type="ECO:0008006" key="4">
    <source>
        <dbReference type="Google" id="ProtNLM"/>
    </source>
</evidence>
<dbReference type="Proteomes" id="UP000470470">
    <property type="component" value="Unassembled WGS sequence"/>
</dbReference>
<comment type="caution">
    <text evidence="2">The sequence shown here is derived from an EMBL/GenBank/DDBJ whole genome shotgun (WGS) entry which is preliminary data.</text>
</comment>
<evidence type="ECO:0000313" key="3">
    <source>
        <dbReference type="Proteomes" id="UP000470470"/>
    </source>
</evidence>
<proteinExistence type="predicted"/>
<keyword evidence="3" id="KW-1185">Reference proteome</keyword>
<name>A0A7K3WCY4_9ACTN</name>
<sequence length="403" mass="43339">MTVQATYRLRTRALLITGVIDEDRLLQSAAEVLSALPVPGPGILVTAGRPPNDAGHATGASGAADRRRAAGRTLAAGTGDPCVQAVRLSPDELVLAVSVDPRWLDARSVYLVLGAVMQAYFGRFRPTDYPSFERLSRDGRLPAGTPAPTRLSAWQRRLDRWPAGPCPGEGAGPRATARLTIGPDRWIRLNQVTHHSGNTGSIAVIALLSWWFRVRAPRPRTPVYASTLDLREYLGLGTAIGPLTDRIVFDVDESGLSGMTFAELVARTHAGLLDAVVRYVPFSRLPQPVLSPGGRVPWDVVVHYCRSPPSSARTRGEDSLATRGMSIELFDEANLAAADLGHDPTASLELDVTEDAEGIAILMDADCRVLSAEQLQELAADLDTMSGAVAHDPDIPMTRLARR</sequence>
<dbReference type="Gene3D" id="3.30.559.30">
    <property type="entry name" value="Nonribosomal peptide synthetase, condensation domain"/>
    <property type="match status" value="1"/>
</dbReference>
<accession>A0A7K3WCY4</accession>
<reference evidence="2 3" key="1">
    <citation type="submission" date="2020-02" db="EMBL/GenBank/DDBJ databases">
        <title>The whole genome sequence of CPCC 205119.</title>
        <authorList>
            <person name="Jiang Z."/>
        </authorList>
    </citation>
    <scope>NUCLEOTIDE SEQUENCE [LARGE SCALE GENOMIC DNA]</scope>
    <source>
        <strain evidence="2 3">CPCC 205119</strain>
    </source>
</reference>
<evidence type="ECO:0000256" key="1">
    <source>
        <dbReference type="SAM" id="MobiDB-lite"/>
    </source>
</evidence>
<gene>
    <name evidence="2" type="ORF">G1H19_10045</name>
</gene>
<dbReference type="RefSeq" id="WP_152727625.1">
    <property type="nucleotide sequence ID" value="NZ_JAABOZ010000001.1"/>
</dbReference>
<dbReference type="SUPFAM" id="SSF52777">
    <property type="entry name" value="CoA-dependent acyltransferases"/>
    <property type="match status" value="1"/>
</dbReference>
<organism evidence="2 3">
    <name type="scientific">Goekera deserti</name>
    <dbReference type="NCBI Taxonomy" id="2497753"/>
    <lineage>
        <taxon>Bacteria</taxon>
        <taxon>Bacillati</taxon>
        <taxon>Actinomycetota</taxon>
        <taxon>Actinomycetes</taxon>
        <taxon>Geodermatophilales</taxon>
        <taxon>Geodermatophilaceae</taxon>
        <taxon>Goekera</taxon>
    </lineage>
</organism>
<feature type="region of interest" description="Disordered" evidence="1">
    <location>
        <begin position="44"/>
        <end position="69"/>
    </location>
</feature>